<dbReference type="RefSeq" id="WP_004811501.1">
    <property type="nucleotide sequence ID" value="NZ_KB849446.1"/>
</dbReference>
<keyword evidence="2" id="KW-1185">Reference proteome</keyword>
<organism evidence="1 2">
    <name type="scientific">Acinetobacter schindleri NIPH 900</name>
    <dbReference type="NCBI Taxonomy" id="1217675"/>
    <lineage>
        <taxon>Bacteria</taxon>
        <taxon>Pseudomonadati</taxon>
        <taxon>Pseudomonadota</taxon>
        <taxon>Gammaproteobacteria</taxon>
        <taxon>Moraxellales</taxon>
        <taxon>Moraxellaceae</taxon>
        <taxon>Acinetobacter</taxon>
    </lineage>
</organism>
<reference evidence="1 2" key="1">
    <citation type="submission" date="2013-02" db="EMBL/GenBank/DDBJ databases">
        <title>The Genome Sequence of Acinetobacter schindleri NIPH 900.</title>
        <authorList>
            <consortium name="The Broad Institute Genome Sequencing Platform"/>
            <consortium name="The Broad Institute Genome Sequencing Center for Infectious Disease"/>
            <person name="Cerqueira G."/>
            <person name="Feldgarden M."/>
            <person name="Courvalin P."/>
            <person name="Perichon B."/>
            <person name="Grillot-Courvalin C."/>
            <person name="Clermont D."/>
            <person name="Rocha E."/>
            <person name="Yoon E.-J."/>
            <person name="Nemec A."/>
            <person name="Walker B."/>
            <person name="Young S.K."/>
            <person name="Zeng Q."/>
            <person name="Gargeya S."/>
            <person name="Fitzgerald M."/>
            <person name="Haas B."/>
            <person name="Abouelleil A."/>
            <person name="Alvarado L."/>
            <person name="Arachchi H.M."/>
            <person name="Berlin A.M."/>
            <person name="Chapman S.B."/>
            <person name="Dewar J."/>
            <person name="Goldberg J."/>
            <person name="Griggs A."/>
            <person name="Gujja S."/>
            <person name="Hansen M."/>
            <person name="Howarth C."/>
            <person name="Imamovic A."/>
            <person name="Larimer J."/>
            <person name="McCowan C."/>
            <person name="Murphy C."/>
            <person name="Neiman D."/>
            <person name="Pearson M."/>
            <person name="Priest M."/>
            <person name="Roberts A."/>
            <person name="Saif S."/>
            <person name="Shea T."/>
            <person name="Sisk P."/>
            <person name="Sykes S."/>
            <person name="Wortman J."/>
            <person name="Nusbaum C."/>
            <person name="Birren B."/>
        </authorList>
    </citation>
    <scope>NUCLEOTIDE SEQUENCE [LARGE SCALE GENOMIC DNA]</scope>
    <source>
        <strain evidence="1 2">NIPH 900</strain>
    </source>
</reference>
<comment type="caution">
    <text evidence="1">The sequence shown here is derived from an EMBL/GenBank/DDBJ whole genome shotgun (WGS) entry which is preliminary data.</text>
</comment>
<dbReference type="HOGENOM" id="CLU_090897_0_0_6"/>
<gene>
    <name evidence="1" type="ORF">F965_00081</name>
</gene>
<dbReference type="EMBL" id="APPI01000003">
    <property type="protein sequence ID" value="ENV14735.1"/>
    <property type="molecule type" value="Genomic_DNA"/>
</dbReference>
<proteinExistence type="predicted"/>
<sequence>MTRPLTPKECVEQSIGRLILDFRRWLVPETKLLSRWRTQMTAYAVAEGRLVNDFNAMVDSYRKKQKELPMLIVAVQHIAAPPDLSQVIGTPFEVKTIIKTDPLKRRVTLRTEPRTYHVQFVFLANDPDSANSFTSQFCSYVRLMEKRRFPVNYYLSPDVREEWAITMFDNSLYPDSASLDETNLVAGLVEFDLSGLVPRVITGLPPLYEDEFTYENGGGPGEGPGGGAGSIKQFDVVVEADLFKARSGDVFTRINADPETQERTEQQLSE</sequence>
<dbReference type="Proteomes" id="UP000018438">
    <property type="component" value="Unassembled WGS sequence"/>
</dbReference>
<protein>
    <submittedName>
        <fullName evidence="1">Uncharacterized protein</fullName>
    </submittedName>
</protein>
<dbReference type="PATRIC" id="fig|1217675.3.peg.75"/>
<name>N8Y5Y0_9GAMM</name>
<dbReference type="AlphaFoldDB" id="N8Y5Y0"/>
<accession>N8Y5Y0</accession>
<evidence type="ECO:0000313" key="2">
    <source>
        <dbReference type="Proteomes" id="UP000018438"/>
    </source>
</evidence>
<evidence type="ECO:0000313" key="1">
    <source>
        <dbReference type="EMBL" id="ENV14735.1"/>
    </source>
</evidence>